<accession>A0A0J1CIG2</accession>
<evidence type="ECO:0000313" key="2">
    <source>
        <dbReference type="Proteomes" id="UP000035963"/>
    </source>
</evidence>
<name>A0A0J1CIG2_9BURK</name>
<keyword evidence="2" id="KW-1185">Reference proteome</keyword>
<comment type="caution">
    <text evidence="1">The sequence shown here is derived from an EMBL/GenBank/DDBJ whole genome shotgun (WGS) entry which is preliminary data.</text>
</comment>
<protein>
    <submittedName>
        <fullName evidence="1">Uncharacterized protein</fullName>
    </submittedName>
</protein>
<gene>
    <name evidence="1" type="ORF">EOS_42320</name>
</gene>
<proteinExistence type="predicted"/>
<dbReference type="OrthoDB" id="8780598at2"/>
<dbReference type="Proteomes" id="UP000035963">
    <property type="component" value="Unassembled WGS sequence"/>
</dbReference>
<organism evidence="1 2">
    <name type="scientific">Caballeronia mineralivorans PML1(12)</name>
    <dbReference type="NCBI Taxonomy" id="908627"/>
    <lineage>
        <taxon>Bacteria</taxon>
        <taxon>Pseudomonadati</taxon>
        <taxon>Pseudomonadota</taxon>
        <taxon>Betaproteobacteria</taxon>
        <taxon>Burkholderiales</taxon>
        <taxon>Burkholderiaceae</taxon>
        <taxon>Caballeronia</taxon>
    </lineage>
</organism>
<dbReference type="PATRIC" id="fig|908627.4.peg.9513"/>
<sequence length="151" mass="16469">MLSPFIITPYVSAGPVTLGMTRTQLHALLGPPDSSRKSRFVPKVTDRWLAEDLTITLSHDAGSVVEIGFGSDQSEAEVAGVRLFDRVGPDVYRDLCRADGAPREDVGFTVLFKFGITLDGFLVAEQDDRAVTVFAKGSWDENDARLKPAKL</sequence>
<dbReference type="EMBL" id="AEJF01000261">
    <property type="protein sequence ID" value="KLU20256.1"/>
    <property type="molecule type" value="Genomic_DNA"/>
</dbReference>
<evidence type="ECO:0000313" key="1">
    <source>
        <dbReference type="EMBL" id="KLU20256.1"/>
    </source>
</evidence>
<reference evidence="1 2" key="1">
    <citation type="journal article" date="2015" name="Genome Announc.">
        <title>Draft Genome Sequence of Burkholderia sp. Strain PML1(12), an Ectomycorrhizosphere-Inhabiting Bacterium with Effective Mineral-Weathering Ability.</title>
        <authorList>
            <person name="Uroz S."/>
            <person name="Oger P."/>
        </authorList>
    </citation>
    <scope>NUCLEOTIDE SEQUENCE [LARGE SCALE GENOMIC DNA]</scope>
    <source>
        <strain evidence="2">PML1(12)</strain>
    </source>
</reference>
<dbReference type="AlphaFoldDB" id="A0A0J1CIG2"/>
<dbReference type="RefSeq" id="WP_047898221.1">
    <property type="nucleotide sequence ID" value="NZ_AEJF01000261.1"/>
</dbReference>